<keyword evidence="3" id="KW-1185">Reference proteome</keyword>
<dbReference type="Pfam" id="PF12802">
    <property type="entry name" value="MarR_2"/>
    <property type="match status" value="1"/>
</dbReference>
<protein>
    <submittedName>
        <fullName evidence="2">MarR family winged helix-turn-helix transcriptional regulator</fullName>
    </submittedName>
</protein>
<dbReference type="Gene3D" id="1.10.10.10">
    <property type="entry name" value="Winged helix-like DNA-binding domain superfamily/Winged helix DNA-binding domain"/>
    <property type="match status" value="1"/>
</dbReference>
<dbReference type="RefSeq" id="WP_266342807.1">
    <property type="nucleotide sequence ID" value="NZ_JAPKNH010000002.1"/>
</dbReference>
<name>A0ABW0PQI7_9HYPH</name>
<dbReference type="EMBL" id="JBHSML010000002">
    <property type="protein sequence ID" value="MFC5514785.1"/>
    <property type="molecule type" value="Genomic_DNA"/>
</dbReference>
<dbReference type="PANTHER" id="PTHR33164:SF57">
    <property type="entry name" value="MARR-FAMILY TRANSCRIPTIONAL REGULATOR"/>
    <property type="match status" value="1"/>
</dbReference>
<dbReference type="InterPro" id="IPR039422">
    <property type="entry name" value="MarR/SlyA-like"/>
</dbReference>
<dbReference type="Proteomes" id="UP001596150">
    <property type="component" value="Unassembled WGS sequence"/>
</dbReference>
<sequence>MTNTPDDEPRRRIDRVAAESLERLEREPARAGDIERIDSALGRIRRSMARQSLGRRVLSDLGVDIDPGLVEVLHAIAGNGAEAPDAVSIGLVAQEMGVDPSQASRLVREAVSAGLVAKVAAPDDARRSALKLTELGASLVTGTRNYKHVLLLEHFHDWSERDLEDFARLLGRFSSIARPGGRN</sequence>
<organism evidence="2 3">
    <name type="scientific">Kaistia terrae</name>
    <dbReference type="NCBI Taxonomy" id="537017"/>
    <lineage>
        <taxon>Bacteria</taxon>
        <taxon>Pseudomonadati</taxon>
        <taxon>Pseudomonadota</taxon>
        <taxon>Alphaproteobacteria</taxon>
        <taxon>Hyphomicrobiales</taxon>
        <taxon>Kaistiaceae</taxon>
        <taxon>Kaistia</taxon>
    </lineage>
</organism>
<feature type="domain" description="HTH marR-type" evidence="1">
    <location>
        <begin position="34"/>
        <end position="175"/>
    </location>
</feature>
<dbReference type="InterPro" id="IPR000835">
    <property type="entry name" value="HTH_MarR-typ"/>
</dbReference>
<comment type="caution">
    <text evidence="2">The sequence shown here is derived from an EMBL/GenBank/DDBJ whole genome shotgun (WGS) entry which is preliminary data.</text>
</comment>
<dbReference type="PROSITE" id="PS50995">
    <property type="entry name" value="HTH_MARR_2"/>
    <property type="match status" value="1"/>
</dbReference>
<dbReference type="SUPFAM" id="SSF46785">
    <property type="entry name" value="Winged helix' DNA-binding domain"/>
    <property type="match status" value="1"/>
</dbReference>
<reference evidence="3" key="1">
    <citation type="journal article" date="2019" name="Int. J. Syst. Evol. Microbiol.">
        <title>The Global Catalogue of Microorganisms (GCM) 10K type strain sequencing project: providing services to taxonomists for standard genome sequencing and annotation.</title>
        <authorList>
            <consortium name="The Broad Institute Genomics Platform"/>
            <consortium name="The Broad Institute Genome Sequencing Center for Infectious Disease"/>
            <person name="Wu L."/>
            <person name="Ma J."/>
        </authorList>
    </citation>
    <scope>NUCLEOTIDE SEQUENCE [LARGE SCALE GENOMIC DNA]</scope>
    <source>
        <strain evidence="3">KACC 12633</strain>
    </source>
</reference>
<evidence type="ECO:0000313" key="2">
    <source>
        <dbReference type="EMBL" id="MFC5514785.1"/>
    </source>
</evidence>
<dbReference type="PANTHER" id="PTHR33164">
    <property type="entry name" value="TRANSCRIPTIONAL REGULATOR, MARR FAMILY"/>
    <property type="match status" value="1"/>
</dbReference>
<accession>A0ABW0PQI7</accession>
<proteinExistence type="predicted"/>
<dbReference type="SMART" id="SM00347">
    <property type="entry name" value="HTH_MARR"/>
    <property type="match status" value="1"/>
</dbReference>
<evidence type="ECO:0000259" key="1">
    <source>
        <dbReference type="PROSITE" id="PS50995"/>
    </source>
</evidence>
<dbReference type="InterPro" id="IPR036390">
    <property type="entry name" value="WH_DNA-bd_sf"/>
</dbReference>
<dbReference type="InterPro" id="IPR036388">
    <property type="entry name" value="WH-like_DNA-bd_sf"/>
</dbReference>
<evidence type="ECO:0000313" key="3">
    <source>
        <dbReference type="Proteomes" id="UP001596150"/>
    </source>
</evidence>
<gene>
    <name evidence="2" type="ORF">ACFPP9_03300</name>
</gene>